<comment type="caution">
    <text evidence="2">The sequence shown here is derived from an EMBL/GenBank/DDBJ whole genome shotgun (WGS) entry which is preliminary data.</text>
</comment>
<accession>A0A8H7P7N6</accession>
<dbReference type="EMBL" id="JADOXO010000026">
    <property type="protein sequence ID" value="KAF9818780.1"/>
    <property type="molecule type" value="Genomic_DNA"/>
</dbReference>
<dbReference type="Proteomes" id="UP000639403">
    <property type="component" value="Unassembled WGS sequence"/>
</dbReference>
<feature type="region of interest" description="Disordered" evidence="1">
    <location>
        <begin position="211"/>
        <end position="239"/>
    </location>
</feature>
<reference evidence="2" key="2">
    <citation type="journal article" name="Front. Microbiol.">
        <title>Degradative Capacity of Two Strains of Rhodonia placenta: From Phenotype to Genotype.</title>
        <authorList>
            <person name="Kolle M."/>
            <person name="Horta M.A.C."/>
            <person name="Nowrousian M."/>
            <person name="Ohm R.A."/>
            <person name="Benz J.P."/>
            <person name="Pilgard A."/>
        </authorList>
    </citation>
    <scope>NUCLEOTIDE SEQUENCE</scope>
    <source>
        <strain evidence="2">FPRL280</strain>
    </source>
</reference>
<evidence type="ECO:0000313" key="2">
    <source>
        <dbReference type="EMBL" id="KAF9818780.1"/>
    </source>
</evidence>
<feature type="compositionally biased region" description="Polar residues" evidence="1">
    <location>
        <begin position="228"/>
        <end position="238"/>
    </location>
</feature>
<evidence type="ECO:0000313" key="3">
    <source>
        <dbReference type="Proteomes" id="UP000639403"/>
    </source>
</evidence>
<feature type="compositionally biased region" description="Pro residues" evidence="1">
    <location>
        <begin position="28"/>
        <end position="42"/>
    </location>
</feature>
<sequence>MDVDDDQQPPKFTLQPTNALAGPSSTPELPPMYLLPPGPPQRPLLASTQDLISRFQLLPAYNKYVRPYAPPVGQPSIPNVADKGKGKEKEASPPPGATPGAGADGEEEVGKGEKKWKNTYRSLIKGIPGKHSMKKDDVDYLTMMMQIPPKQKIAITPFDLRTQREAFSVSLEGLKGVWLHFTHWNINALVAESPQAREDRKKRKELKKLAKAQGQTIPPAPGIPAHPTMSTPASTRTGTPKPGVVLMRPAATTIPPQNVNPSQPRGRTPVGIGTPQSMPTPSASVSMPTPAATVAFTPGRSTPTPSQAIIDPAAPKRGVKREREHSSDAVQGVNGTAVPMGMTYGANGHSANGNGNATPMVAGAKAGNAGVRPRPLKKQRKVCLPSLFIGIDEFSSSAPRTSMDKRERCLSNSRHRTHSRSLAPANNCR</sequence>
<proteinExistence type="predicted"/>
<feature type="region of interest" description="Disordered" evidence="1">
    <location>
        <begin position="1"/>
        <end position="46"/>
    </location>
</feature>
<name>A0A8H7P7N6_9APHY</name>
<organism evidence="2 3">
    <name type="scientific">Rhodonia placenta</name>
    <dbReference type="NCBI Taxonomy" id="104341"/>
    <lineage>
        <taxon>Eukaryota</taxon>
        <taxon>Fungi</taxon>
        <taxon>Dikarya</taxon>
        <taxon>Basidiomycota</taxon>
        <taxon>Agaricomycotina</taxon>
        <taxon>Agaricomycetes</taxon>
        <taxon>Polyporales</taxon>
        <taxon>Adustoporiaceae</taxon>
        <taxon>Rhodonia</taxon>
    </lineage>
</organism>
<feature type="region of interest" description="Disordered" evidence="1">
    <location>
        <begin position="298"/>
        <end position="334"/>
    </location>
</feature>
<feature type="compositionally biased region" description="Polar residues" evidence="1">
    <location>
        <begin position="14"/>
        <end position="26"/>
    </location>
</feature>
<feature type="region of interest" description="Disordered" evidence="1">
    <location>
        <begin position="397"/>
        <end position="429"/>
    </location>
</feature>
<feature type="region of interest" description="Disordered" evidence="1">
    <location>
        <begin position="68"/>
        <end position="113"/>
    </location>
</feature>
<gene>
    <name evidence="2" type="ORF">IEO21_02560</name>
</gene>
<feature type="compositionally biased region" description="Basic and acidic residues" evidence="1">
    <location>
        <begin position="82"/>
        <end position="91"/>
    </location>
</feature>
<evidence type="ECO:0000256" key="1">
    <source>
        <dbReference type="SAM" id="MobiDB-lite"/>
    </source>
</evidence>
<dbReference type="AlphaFoldDB" id="A0A8H7P7N6"/>
<protein>
    <submittedName>
        <fullName evidence="2">Uncharacterized protein</fullName>
    </submittedName>
</protein>
<reference evidence="2" key="1">
    <citation type="submission" date="2020-11" db="EMBL/GenBank/DDBJ databases">
        <authorList>
            <person name="Koelle M."/>
            <person name="Horta M.A.C."/>
            <person name="Nowrousian M."/>
            <person name="Ohm R.A."/>
            <person name="Benz P."/>
            <person name="Pilgard A."/>
        </authorList>
    </citation>
    <scope>NUCLEOTIDE SEQUENCE</scope>
    <source>
        <strain evidence="2">FPRL280</strain>
    </source>
</reference>